<protein>
    <submittedName>
        <fullName evidence="1">Uncharacterized protein</fullName>
    </submittedName>
</protein>
<evidence type="ECO:0000313" key="1">
    <source>
        <dbReference type="EMBL" id="MBL4953534.1"/>
    </source>
</evidence>
<proteinExistence type="predicted"/>
<evidence type="ECO:0000313" key="2">
    <source>
        <dbReference type="Proteomes" id="UP000623967"/>
    </source>
</evidence>
<dbReference type="EMBL" id="JAESWB010000221">
    <property type="protein sequence ID" value="MBL4953534.1"/>
    <property type="molecule type" value="Genomic_DNA"/>
</dbReference>
<sequence length="50" mass="5495">MIKFVDFFKVLSDSEVVYSIFNSADSAGAGSIRRSYGNFDQLLSETTPPS</sequence>
<reference evidence="1 2" key="1">
    <citation type="submission" date="2021-01" db="EMBL/GenBank/DDBJ databases">
        <title>Genome public.</title>
        <authorList>
            <person name="Liu C."/>
            <person name="Sun Q."/>
        </authorList>
    </citation>
    <scope>NUCLEOTIDE SEQUENCE [LARGE SCALE GENOMIC DNA]</scope>
    <source>
        <strain evidence="1 2">YIM B02564</strain>
    </source>
</reference>
<accession>A0ABS1TS12</accession>
<comment type="caution">
    <text evidence="1">The sequence shown here is derived from an EMBL/GenBank/DDBJ whole genome shotgun (WGS) entry which is preliminary data.</text>
</comment>
<keyword evidence="2" id="KW-1185">Reference proteome</keyword>
<dbReference type="Proteomes" id="UP000623967">
    <property type="component" value="Unassembled WGS sequence"/>
</dbReference>
<gene>
    <name evidence="1" type="ORF">JK635_15175</name>
</gene>
<organism evidence="1 2">
    <name type="scientific">Neobacillus paridis</name>
    <dbReference type="NCBI Taxonomy" id="2803862"/>
    <lineage>
        <taxon>Bacteria</taxon>
        <taxon>Bacillati</taxon>
        <taxon>Bacillota</taxon>
        <taxon>Bacilli</taxon>
        <taxon>Bacillales</taxon>
        <taxon>Bacillaceae</taxon>
        <taxon>Neobacillus</taxon>
    </lineage>
</organism>
<name>A0ABS1TS12_9BACI</name>
<dbReference type="RefSeq" id="WP_202654805.1">
    <property type="nucleotide sequence ID" value="NZ_JAESWB010000221.1"/>
</dbReference>